<accession>A0ABP1DW97</accession>
<feature type="region of interest" description="Disordered" evidence="1">
    <location>
        <begin position="1"/>
        <end position="43"/>
    </location>
</feature>
<gene>
    <name evidence="2" type="ORF">GFSPODELE1_LOCUS8613</name>
</gene>
<reference evidence="3" key="1">
    <citation type="submission" date="2024-04" db="EMBL/GenBank/DDBJ databases">
        <authorList>
            <person name="Shaw F."/>
            <person name="Minotto A."/>
        </authorList>
    </citation>
    <scope>NUCLEOTIDE SEQUENCE [LARGE SCALE GENOMIC DNA]</scope>
</reference>
<protein>
    <submittedName>
        <fullName evidence="2">Uncharacterized protein</fullName>
    </submittedName>
</protein>
<keyword evidence="3" id="KW-1185">Reference proteome</keyword>
<evidence type="ECO:0000313" key="2">
    <source>
        <dbReference type="EMBL" id="CAL1712005.1"/>
    </source>
</evidence>
<dbReference type="Proteomes" id="UP001497453">
    <property type="component" value="Chromosome 6"/>
</dbReference>
<dbReference type="EMBL" id="OZ037949">
    <property type="protein sequence ID" value="CAL1712005.1"/>
    <property type="molecule type" value="Genomic_DNA"/>
</dbReference>
<feature type="compositionally biased region" description="Polar residues" evidence="1">
    <location>
        <begin position="1"/>
        <end position="14"/>
    </location>
</feature>
<sequence>MTKQDVQLSVSTNGLAIDDSAPSSDISAPPNTPVSAIFELSDSPYDSDKFDLSGKLGTMTPPTSVYDVTNQFEGNLSDSSLEDGPNSLQEIMLSLSYLRGDNVDSEDSFLDDYDYAENTSSSIEEPSHLIQETVFTHPTHVVTRTVLRPNQFVPSSCPESPVSASPARPSTPIEGSMSDMSASDDFINRLVYKLSFEEDVEYREYQWLLEQFGKTEVYVSTEVKLEGVDFKAKGADIKGKGIDFACSSRPRVFTLPPRA</sequence>
<feature type="region of interest" description="Disordered" evidence="1">
    <location>
        <begin position="153"/>
        <end position="179"/>
    </location>
</feature>
<name>A0ABP1DW97_9APHY</name>
<evidence type="ECO:0000256" key="1">
    <source>
        <dbReference type="SAM" id="MobiDB-lite"/>
    </source>
</evidence>
<evidence type="ECO:0000313" key="3">
    <source>
        <dbReference type="Proteomes" id="UP001497453"/>
    </source>
</evidence>
<feature type="compositionally biased region" description="Low complexity" evidence="1">
    <location>
        <begin position="16"/>
        <end position="29"/>
    </location>
</feature>
<proteinExistence type="predicted"/>
<organism evidence="2 3">
    <name type="scientific">Somion occarium</name>
    <dbReference type="NCBI Taxonomy" id="3059160"/>
    <lineage>
        <taxon>Eukaryota</taxon>
        <taxon>Fungi</taxon>
        <taxon>Dikarya</taxon>
        <taxon>Basidiomycota</taxon>
        <taxon>Agaricomycotina</taxon>
        <taxon>Agaricomycetes</taxon>
        <taxon>Polyporales</taxon>
        <taxon>Cerrenaceae</taxon>
        <taxon>Somion</taxon>
    </lineage>
</organism>